<comment type="caution">
    <text evidence="2">The sequence shown here is derived from an EMBL/GenBank/DDBJ whole genome shotgun (WGS) entry which is preliminary data.</text>
</comment>
<proteinExistence type="predicted"/>
<accession>A0A9D4DVE3</accession>
<keyword evidence="3" id="KW-1185">Reference proteome</keyword>
<feature type="region of interest" description="Disordered" evidence="1">
    <location>
        <begin position="85"/>
        <end position="104"/>
    </location>
</feature>
<gene>
    <name evidence="2" type="ORF">DPMN_189727</name>
</gene>
<dbReference type="AlphaFoldDB" id="A0A9D4DVE3"/>
<sequence>MTTFYSLTTKCDLDLVDREKKVTWGTWSCDIARTHMRADGNGNCSTMPSLKVVNKRLNAYVDKEKIAYGVRNSIKTIYPIEQTNPTFKDKTNVPRPEIPLYRTE</sequence>
<organism evidence="2 3">
    <name type="scientific">Dreissena polymorpha</name>
    <name type="common">Zebra mussel</name>
    <name type="synonym">Mytilus polymorpha</name>
    <dbReference type="NCBI Taxonomy" id="45954"/>
    <lineage>
        <taxon>Eukaryota</taxon>
        <taxon>Metazoa</taxon>
        <taxon>Spiralia</taxon>
        <taxon>Lophotrochozoa</taxon>
        <taxon>Mollusca</taxon>
        <taxon>Bivalvia</taxon>
        <taxon>Autobranchia</taxon>
        <taxon>Heteroconchia</taxon>
        <taxon>Euheterodonta</taxon>
        <taxon>Imparidentia</taxon>
        <taxon>Neoheterodontei</taxon>
        <taxon>Myida</taxon>
        <taxon>Dreissenoidea</taxon>
        <taxon>Dreissenidae</taxon>
        <taxon>Dreissena</taxon>
    </lineage>
</organism>
<protein>
    <submittedName>
        <fullName evidence="2">Uncharacterized protein</fullName>
    </submittedName>
</protein>
<reference evidence="2" key="2">
    <citation type="submission" date="2020-11" db="EMBL/GenBank/DDBJ databases">
        <authorList>
            <person name="McCartney M.A."/>
            <person name="Auch B."/>
            <person name="Kono T."/>
            <person name="Mallez S."/>
            <person name="Becker A."/>
            <person name="Gohl D.M."/>
            <person name="Silverstein K.A.T."/>
            <person name="Koren S."/>
            <person name="Bechman K.B."/>
            <person name="Herman A."/>
            <person name="Abrahante J.E."/>
            <person name="Garbe J."/>
        </authorList>
    </citation>
    <scope>NUCLEOTIDE SEQUENCE</scope>
    <source>
        <strain evidence="2">Duluth1</strain>
        <tissue evidence="2">Whole animal</tissue>
    </source>
</reference>
<reference evidence="2" key="1">
    <citation type="journal article" date="2019" name="bioRxiv">
        <title>The Genome of the Zebra Mussel, Dreissena polymorpha: A Resource for Invasive Species Research.</title>
        <authorList>
            <person name="McCartney M.A."/>
            <person name="Auch B."/>
            <person name="Kono T."/>
            <person name="Mallez S."/>
            <person name="Zhang Y."/>
            <person name="Obille A."/>
            <person name="Becker A."/>
            <person name="Abrahante J.E."/>
            <person name="Garbe J."/>
            <person name="Badalamenti J.P."/>
            <person name="Herman A."/>
            <person name="Mangelson H."/>
            <person name="Liachko I."/>
            <person name="Sullivan S."/>
            <person name="Sone E.D."/>
            <person name="Koren S."/>
            <person name="Silverstein K.A.T."/>
            <person name="Beckman K.B."/>
            <person name="Gohl D.M."/>
        </authorList>
    </citation>
    <scope>NUCLEOTIDE SEQUENCE</scope>
    <source>
        <strain evidence="2">Duluth1</strain>
        <tissue evidence="2">Whole animal</tissue>
    </source>
</reference>
<dbReference type="Proteomes" id="UP000828390">
    <property type="component" value="Unassembled WGS sequence"/>
</dbReference>
<evidence type="ECO:0000313" key="2">
    <source>
        <dbReference type="EMBL" id="KAH3755045.1"/>
    </source>
</evidence>
<evidence type="ECO:0000313" key="3">
    <source>
        <dbReference type="Proteomes" id="UP000828390"/>
    </source>
</evidence>
<evidence type="ECO:0000256" key="1">
    <source>
        <dbReference type="SAM" id="MobiDB-lite"/>
    </source>
</evidence>
<dbReference type="EMBL" id="JAIWYP010000010">
    <property type="protein sequence ID" value="KAH3755045.1"/>
    <property type="molecule type" value="Genomic_DNA"/>
</dbReference>
<name>A0A9D4DVE3_DREPO</name>